<dbReference type="Gramene" id="PHT57515">
    <property type="protein sequence ID" value="PHT57515"/>
    <property type="gene ID" value="T459_35514"/>
</dbReference>
<name>A0A2G2XJ63_CAPAN</name>
<proteinExistence type="predicted"/>
<dbReference type="Proteomes" id="UP000222542">
    <property type="component" value="Unassembled WGS sequence"/>
</dbReference>
<evidence type="ECO:0000313" key="2">
    <source>
        <dbReference type="EMBL" id="PHT57515.1"/>
    </source>
</evidence>
<comment type="caution">
    <text evidence="2">The sequence shown here is derived from an EMBL/GenBank/DDBJ whole genome shotgun (WGS) entry which is preliminary data.</text>
</comment>
<feature type="coiled-coil region" evidence="1">
    <location>
        <begin position="26"/>
        <end position="60"/>
    </location>
</feature>
<protein>
    <submittedName>
        <fullName evidence="2">Uncharacterized protein</fullName>
    </submittedName>
</protein>
<keyword evidence="1" id="KW-0175">Coiled coil</keyword>
<evidence type="ECO:0000256" key="1">
    <source>
        <dbReference type="SAM" id="Coils"/>
    </source>
</evidence>
<reference evidence="2 3" key="1">
    <citation type="journal article" date="2014" name="Nat. Genet.">
        <title>Genome sequence of the hot pepper provides insights into the evolution of pungency in Capsicum species.</title>
        <authorList>
            <person name="Kim S."/>
            <person name="Park M."/>
            <person name="Yeom S.I."/>
            <person name="Kim Y.M."/>
            <person name="Lee J.M."/>
            <person name="Lee H.A."/>
            <person name="Seo E."/>
            <person name="Choi J."/>
            <person name="Cheong K."/>
            <person name="Kim K.T."/>
            <person name="Jung K."/>
            <person name="Lee G.W."/>
            <person name="Oh S.K."/>
            <person name="Bae C."/>
            <person name="Kim S.B."/>
            <person name="Lee H.Y."/>
            <person name="Kim S.Y."/>
            <person name="Kim M.S."/>
            <person name="Kang B.C."/>
            <person name="Jo Y.D."/>
            <person name="Yang H.B."/>
            <person name="Jeong H.J."/>
            <person name="Kang W.H."/>
            <person name="Kwon J.K."/>
            <person name="Shin C."/>
            <person name="Lim J.Y."/>
            <person name="Park J.H."/>
            <person name="Huh J.H."/>
            <person name="Kim J.S."/>
            <person name="Kim B.D."/>
            <person name="Cohen O."/>
            <person name="Paran I."/>
            <person name="Suh M.C."/>
            <person name="Lee S.B."/>
            <person name="Kim Y.K."/>
            <person name="Shin Y."/>
            <person name="Noh S.J."/>
            <person name="Park J."/>
            <person name="Seo Y.S."/>
            <person name="Kwon S.Y."/>
            <person name="Kim H.A."/>
            <person name="Park J.M."/>
            <person name="Kim H.J."/>
            <person name="Choi S.B."/>
            <person name="Bosland P.W."/>
            <person name="Reeves G."/>
            <person name="Jo S.H."/>
            <person name="Lee B.W."/>
            <person name="Cho H.T."/>
            <person name="Choi H.S."/>
            <person name="Lee M.S."/>
            <person name="Yu Y."/>
            <person name="Do Choi Y."/>
            <person name="Park B.S."/>
            <person name="van Deynze A."/>
            <person name="Ashrafi H."/>
            <person name="Hill T."/>
            <person name="Kim W.T."/>
            <person name="Pai H.S."/>
            <person name="Ahn H.K."/>
            <person name="Yeam I."/>
            <person name="Giovannoni J.J."/>
            <person name="Rose J.K."/>
            <person name="Sorensen I."/>
            <person name="Lee S.J."/>
            <person name="Kim R.W."/>
            <person name="Choi I.Y."/>
            <person name="Choi B.S."/>
            <person name="Lim J.S."/>
            <person name="Lee Y.H."/>
            <person name="Choi D."/>
        </authorList>
    </citation>
    <scope>NUCLEOTIDE SEQUENCE [LARGE SCALE GENOMIC DNA]</scope>
    <source>
        <strain evidence="3">cv. CM334</strain>
    </source>
</reference>
<sequence length="83" mass="9802">MEAVAGKVIEYIDEGVRFLIKKIKSCINFGENLEKLERRVKQLSDKAGDMKAQVENQERSRRKKRTQEVESWLNEVEQLKEFC</sequence>
<evidence type="ECO:0000313" key="3">
    <source>
        <dbReference type="Proteomes" id="UP000222542"/>
    </source>
</evidence>
<reference evidence="2 3" key="2">
    <citation type="journal article" date="2017" name="Genome Biol.">
        <title>New reference genome sequences of hot pepper reveal the massive evolution of plant disease-resistance genes by retroduplication.</title>
        <authorList>
            <person name="Kim S."/>
            <person name="Park J."/>
            <person name="Yeom S.I."/>
            <person name="Kim Y.M."/>
            <person name="Seo E."/>
            <person name="Kim K.T."/>
            <person name="Kim M.S."/>
            <person name="Lee J.M."/>
            <person name="Cheong K."/>
            <person name="Shin H.S."/>
            <person name="Kim S.B."/>
            <person name="Han K."/>
            <person name="Lee J."/>
            <person name="Park M."/>
            <person name="Lee H.A."/>
            <person name="Lee H.Y."/>
            <person name="Lee Y."/>
            <person name="Oh S."/>
            <person name="Lee J.H."/>
            <person name="Choi E."/>
            <person name="Choi E."/>
            <person name="Lee S.E."/>
            <person name="Jeon J."/>
            <person name="Kim H."/>
            <person name="Choi G."/>
            <person name="Song H."/>
            <person name="Lee J."/>
            <person name="Lee S.C."/>
            <person name="Kwon J.K."/>
            <person name="Lee H.Y."/>
            <person name="Koo N."/>
            <person name="Hong Y."/>
            <person name="Kim R.W."/>
            <person name="Kang W.H."/>
            <person name="Huh J.H."/>
            <person name="Kang B.C."/>
            <person name="Yang T.J."/>
            <person name="Lee Y.H."/>
            <person name="Bennetzen J.L."/>
            <person name="Choi D."/>
        </authorList>
    </citation>
    <scope>NUCLEOTIDE SEQUENCE [LARGE SCALE GENOMIC DNA]</scope>
    <source>
        <strain evidence="3">cv. CM334</strain>
    </source>
</reference>
<gene>
    <name evidence="2" type="ORF">T459_35514</name>
</gene>
<keyword evidence="3" id="KW-1185">Reference proteome</keyword>
<dbReference type="AlphaFoldDB" id="A0A2G2XJ63"/>
<accession>A0A2G2XJ63</accession>
<organism evidence="2 3">
    <name type="scientific">Capsicum annuum</name>
    <name type="common">Capsicum pepper</name>
    <dbReference type="NCBI Taxonomy" id="4072"/>
    <lineage>
        <taxon>Eukaryota</taxon>
        <taxon>Viridiplantae</taxon>
        <taxon>Streptophyta</taxon>
        <taxon>Embryophyta</taxon>
        <taxon>Tracheophyta</taxon>
        <taxon>Spermatophyta</taxon>
        <taxon>Magnoliopsida</taxon>
        <taxon>eudicotyledons</taxon>
        <taxon>Gunneridae</taxon>
        <taxon>Pentapetalae</taxon>
        <taxon>asterids</taxon>
        <taxon>lamiids</taxon>
        <taxon>Solanales</taxon>
        <taxon>Solanaceae</taxon>
        <taxon>Solanoideae</taxon>
        <taxon>Capsiceae</taxon>
        <taxon>Capsicum</taxon>
    </lineage>
</organism>
<dbReference type="EMBL" id="AYRZ02002417">
    <property type="protein sequence ID" value="PHT57515.1"/>
    <property type="molecule type" value="Genomic_DNA"/>
</dbReference>